<evidence type="ECO:0000313" key="2">
    <source>
        <dbReference type="Proteomes" id="UP000176855"/>
    </source>
</evidence>
<protein>
    <recommendedName>
        <fullName evidence="3">NYN domain-containing protein</fullName>
    </recommendedName>
</protein>
<dbReference type="AlphaFoldDB" id="A0A1G2HP75"/>
<comment type="caution">
    <text evidence="1">The sequence shown here is derived from an EMBL/GenBank/DDBJ whole genome shotgun (WGS) entry which is preliminary data.</text>
</comment>
<reference evidence="1 2" key="1">
    <citation type="journal article" date="2016" name="Nat. Commun.">
        <title>Thousands of microbial genomes shed light on interconnected biogeochemical processes in an aquifer system.</title>
        <authorList>
            <person name="Anantharaman K."/>
            <person name="Brown C.T."/>
            <person name="Hug L.A."/>
            <person name="Sharon I."/>
            <person name="Castelle C.J."/>
            <person name="Probst A.J."/>
            <person name="Thomas B.C."/>
            <person name="Singh A."/>
            <person name="Wilkins M.J."/>
            <person name="Karaoz U."/>
            <person name="Brodie E.L."/>
            <person name="Williams K.H."/>
            <person name="Hubbard S.S."/>
            <person name="Banfield J.F."/>
        </authorList>
    </citation>
    <scope>NUCLEOTIDE SEQUENCE [LARGE SCALE GENOMIC DNA]</scope>
</reference>
<dbReference type="Proteomes" id="UP000176855">
    <property type="component" value="Unassembled WGS sequence"/>
</dbReference>
<organism evidence="1 2">
    <name type="scientific">Candidatus Staskawiczbacteria bacterium RIFCSPHIGHO2_01_FULL_39_25</name>
    <dbReference type="NCBI Taxonomy" id="1802202"/>
    <lineage>
        <taxon>Bacteria</taxon>
        <taxon>Candidatus Staskawicziibacteriota</taxon>
    </lineage>
</organism>
<dbReference type="EMBL" id="MHOO01000009">
    <property type="protein sequence ID" value="OGZ64050.1"/>
    <property type="molecule type" value="Genomic_DNA"/>
</dbReference>
<sequence>MQLSIIGDYENLRWAIQDKEAREKNPISMETVTGEIIEKGLALGEIHDFRFFIPAYFNGTSWRLINALMCKFGVKVEVCPVLTEQAGNLGGMKDAVDFAVLEWIKDHLHKNVAPKQIIFVSGDGHWIMSGNAAKMKDKKVQFWSLDSSNVHGTILRQEEFREVKIKASSTLLAGDNPFFQTLNKLIDGKEINGQDSANLKMMARIAQSDLNGSSETDDVSSLISTNLGISPKEALALLEALMALDIARIHPAIKRVINIDKSHHLFEWLQVYK</sequence>
<evidence type="ECO:0008006" key="3">
    <source>
        <dbReference type="Google" id="ProtNLM"/>
    </source>
</evidence>
<gene>
    <name evidence="1" type="ORF">A2730_03060</name>
</gene>
<proteinExistence type="predicted"/>
<evidence type="ECO:0000313" key="1">
    <source>
        <dbReference type="EMBL" id="OGZ64050.1"/>
    </source>
</evidence>
<name>A0A1G2HP75_9BACT</name>
<accession>A0A1G2HP75</accession>